<dbReference type="GO" id="GO:0003993">
    <property type="term" value="F:acid phosphatase activity"/>
    <property type="evidence" value="ECO:0007669"/>
    <property type="project" value="UniProtKB-EC"/>
</dbReference>
<evidence type="ECO:0000256" key="8">
    <source>
        <dbReference type="SAM" id="SignalP"/>
    </source>
</evidence>
<keyword evidence="10" id="KW-1185">Reference proteome</keyword>
<dbReference type="InParanoid" id="A0A0G4FJ91"/>
<comment type="similarity">
    <text evidence="2">Belongs to the histidine acid phosphatase family.</text>
</comment>
<keyword evidence="3 8" id="KW-0732">Signal</keyword>
<reference evidence="9 10" key="1">
    <citation type="submission" date="2014-11" db="EMBL/GenBank/DDBJ databases">
        <authorList>
            <person name="Zhu J."/>
            <person name="Qi W."/>
            <person name="Song R."/>
        </authorList>
    </citation>
    <scope>NUCLEOTIDE SEQUENCE [LARGE SCALE GENOMIC DNA]</scope>
</reference>
<name>A0A0G4FJ91_VITBC</name>
<dbReference type="PANTHER" id="PTHR11567">
    <property type="entry name" value="ACID PHOSPHATASE-RELATED"/>
    <property type="match status" value="1"/>
</dbReference>
<accession>A0A0G4FJ91</accession>
<evidence type="ECO:0000256" key="1">
    <source>
        <dbReference type="ARBA" id="ARBA00000032"/>
    </source>
</evidence>
<dbReference type="InterPro" id="IPR033379">
    <property type="entry name" value="Acid_Pase_AS"/>
</dbReference>
<dbReference type="Proteomes" id="UP000041254">
    <property type="component" value="Unassembled WGS sequence"/>
</dbReference>
<dbReference type="InterPro" id="IPR000560">
    <property type="entry name" value="His_Pase_clade-2"/>
</dbReference>
<dbReference type="CDD" id="cd07061">
    <property type="entry name" value="HP_HAP_like"/>
    <property type="match status" value="1"/>
</dbReference>
<dbReference type="InterPro" id="IPR029033">
    <property type="entry name" value="His_PPase_superfam"/>
</dbReference>
<dbReference type="EMBL" id="CDMY01000447">
    <property type="protein sequence ID" value="CEM13797.1"/>
    <property type="molecule type" value="Genomic_DNA"/>
</dbReference>
<dbReference type="OrthoDB" id="299201at2759"/>
<evidence type="ECO:0000256" key="5">
    <source>
        <dbReference type="ARBA" id="ARBA00023157"/>
    </source>
</evidence>
<evidence type="ECO:0000256" key="3">
    <source>
        <dbReference type="ARBA" id="ARBA00022729"/>
    </source>
</evidence>
<evidence type="ECO:0000313" key="10">
    <source>
        <dbReference type="Proteomes" id="UP000041254"/>
    </source>
</evidence>
<keyword evidence="6" id="KW-0325">Glycoprotein</keyword>
<evidence type="ECO:0000256" key="7">
    <source>
        <dbReference type="SAM" id="Phobius"/>
    </source>
</evidence>
<keyword evidence="4" id="KW-0378">Hydrolase</keyword>
<dbReference type="PANTHER" id="PTHR11567:SF211">
    <property type="entry name" value="PROSTATIC ACID PHOSPHATASE"/>
    <property type="match status" value="1"/>
</dbReference>
<dbReference type="VEuPathDB" id="CryptoDB:Vbra_15598"/>
<evidence type="ECO:0000256" key="2">
    <source>
        <dbReference type="ARBA" id="ARBA00005375"/>
    </source>
</evidence>
<keyword evidence="7" id="KW-0472">Membrane</keyword>
<protein>
    <recommendedName>
        <fullName evidence="11">Acid phosphatase</fullName>
    </recommendedName>
</protein>
<dbReference type="OMA" id="ILIGNTQ"/>
<sequence length="515" mass="57413">MRHSFALCLALLMSGEVRCDKQVKGAVVVHRHGGRLPLYKTDVGEEGPSDLTMLGEVQLYQLGAFLRRRYVDDFKILDTDYYARELRVRSSDYDRTLRSADALLNGLYPQELSTRNISLLNGTQLQYVHTHVPIHTVPSSQDPLLRGWTLCPTHVEALRKFYGSQEFQDKEFFTGDLRRRVTERQGLPQDVADLSNWYNVYDDVVYTHTYADDHHPARVGRFDRLNATDLKQVWRLANWLELHKYDRDRVGAFGGGLLAEDLTQILIGNTQGDVSVPRVQIYSAHYGTMLSLASALGLEVSEVPPYGSAFLFEIVEITNDDAVVSGRRWEVNTTYVRRNYDPSSGFGTQEEVLPLPFTPGTPSSPHPCYTDESGASVSASVCPLADWQRAVDLSAPVKTEDDWCKACRSPDVEEADVSAVCMMRATGESSVEARSALLNWDGDGEAPGVQQSDDTSVDFGMDDGWVFVLGLASGLVVTALVCVSMWLLCYRKTARRWGYCILGGTDAQELTVGQP</sequence>
<keyword evidence="7" id="KW-1133">Transmembrane helix</keyword>
<dbReference type="PROSITE" id="PS00616">
    <property type="entry name" value="HIS_ACID_PHOSPHAT_1"/>
    <property type="match status" value="1"/>
</dbReference>
<keyword evidence="7" id="KW-0812">Transmembrane</keyword>
<dbReference type="STRING" id="1169540.A0A0G4FJ91"/>
<gene>
    <name evidence="9" type="ORF">Vbra_15598</name>
</gene>
<evidence type="ECO:0000256" key="6">
    <source>
        <dbReference type="ARBA" id="ARBA00023180"/>
    </source>
</evidence>
<feature type="signal peptide" evidence="8">
    <location>
        <begin position="1"/>
        <end position="19"/>
    </location>
</feature>
<dbReference type="Gene3D" id="3.40.50.1240">
    <property type="entry name" value="Phosphoglycerate mutase-like"/>
    <property type="match status" value="1"/>
</dbReference>
<evidence type="ECO:0000256" key="4">
    <source>
        <dbReference type="ARBA" id="ARBA00022801"/>
    </source>
</evidence>
<dbReference type="Pfam" id="PF00328">
    <property type="entry name" value="His_Phos_2"/>
    <property type="match status" value="1"/>
</dbReference>
<evidence type="ECO:0008006" key="11">
    <source>
        <dbReference type="Google" id="ProtNLM"/>
    </source>
</evidence>
<comment type="catalytic activity">
    <reaction evidence="1">
        <text>a phosphate monoester + H2O = an alcohol + phosphate</text>
        <dbReference type="Rhea" id="RHEA:15017"/>
        <dbReference type="ChEBI" id="CHEBI:15377"/>
        <dbReference type="ChEBI" id="CHEBI:30879"/>
        <dbReference type="ChEBI" id="CHEBI:43474"/>
        <dbReference type="ChEBI" id="CHEBI:67140"/>
        <dbReference type="EC" id="3.1.3.2"/>
    </reaction>
</comment>
<dbReference type="InterPro" id="IPR050645">
    <property type="entry name" value="Histidine_acid_phosphatase"/>
</dbReference>
<keyword evidence="5" id="KW-1015">Disulfide bond</keyword>
<evidence type="ECO:0000313" key="9">
    <source>
        <dbReference type="EMBL" id="CEM13797.1"/>
    </source>
</evidence>
<feature type="chain" id="PRO_5005189161" description="Acid phosphatase" evidence="8">
    <location>
        <begin position="20"/>
        <end position="515"/>
    </location>
</feature>
<proteinExistence type="inferred from homology"/>
<dbReference type="SUPFAM" id="SSF53254">
    <property type="entry name" value="Phosphoglycerate mutase-like"/>
    <property type="match status" value="1"/>
</dbReference>
<feature type="transmembrane region" description="Helical" evidence="7">
    <location>
        <begin position="465"/>
        <end position="489"/>
    </location>
</feature>
<organism evidence="9 10">
    <name type="scientific">Vitrella brassicaformis (strain CCMP3155)</name>
    <dbReference type="NCBI Taxonomy" id="1169540"/>
    <lineage>
        <taxon>Eukaryota</taxon>
        <taxon>Sar</taxon>
        <taxon>Alveolata</taxon>
        <taxon>Colpodellida</taxon>
        <taxon>Vitrellaceae</taxon>
        <taxon>Vitrella</taxon>
    </lineage>
</organism>
<dbReference type="AlphaFoldDB" id="A0A0G4FJ91"/>